<dbReference type="InterPro" id="IPR006708">
    <property type="entry name" value="Pex19"/>
</dbReference>
<reference evidence="4" key="1">
    <citation type="submission" date="2021-01" db="UniProtKB">
        <authorList>
            <consortium name="EnsemblMetazoa"/>
        </authorList>
    </citation>
    <scope>IDENTIFICATION</scope>
</reference>
<dbReference type="PANTHER" id="PTHR12774">
    <property type="entry name" value="PEROXISOMAL BIOGENESIS FACTOR 19"/>
    <property type="match status" value="1"/>
</dbReference>
<organism evidence="4 5">
    <name type="scientific">Nasonia vitripennis</name>
    <name type="common">Parasitic wasp</name>
    <dbReference type="NCBI Taxonomy" id="7425"/>
    <lineage>
        <taxon>Eukaryota</taxon>
        <taxon>Metazoa</taxon>
        <taxon>Ecdysozoa</taxon>
        <taxon>Arthropoda</taxon>
        <taxon>Hexapoda</taxon>
        <taxon>Insecta</taxon>
        <taxon>Pterygota</taxon>
        <taxon>Neoptera</taxon>
        <taxon>Endopterygota</taxon>
        <taxon>Hymenoptera</taxon>
        <taxon>Apocrita</taxon>
        <taxon>Proctotrupomorpha</taxon>
        <taxon>Chalcidoidea</taxon>
        <taxon>Pteromalidae</taxon>
        <taxon>Pteromalinae</taxon>
        <taxon>Nasonia</taxon>
    </lineage>
</organism>
<dbReference type="EnsemblMetazoa" id="XM_003423879">
    <property type="protein sequence ID" value="XP_003423927"/>
    <property type="gene ID" value="LOC100122352"/>
</dbReference>
<dbReference type="InterPro" id="IPR038322">
    <property type="entry name" value="Pex19_C_sf"/>
</dbReference>
<name>A0A7M7GCY9_NASVI</name>
<evidence type="ECO:0000313" key="4">
    <source>
        <dbReference type="EnsemblMetazoa" id="XP_003423927"/>
    </source>
</evidence>
<feature type="region of interest" description="Disordered" evidence="3">
    <location>
        <begin position="274"/>
        <end position="294"/>
    </location>
</feature>
<dbReference type="GO" id="GO:0033328">
    <property type="term" value="F:peroxisome membrane targeting sequence binding"/>
    <property type="evidence" value="ECO:0007669"/>
    <property type="project" value="TreeGrafter"/>
</dbReference>
<keyword evidence="5" id="KW-1185">Reference proteome</keyword>
<dbReference type="Gene3D" id="1.20.120.900">
    <property type="entry name" value="Pex19, mPTS binding domain"/>
    <property type="match status" value="1"/>
</dbReference>
<dbReference type="GO" id="GO:0005778">
    <property type="term" value="C:peroxisomal membrane"/>
    <property type="evidence" value="ECO:0007669"/>
    <property type="project" value="TreeGrafter"/>
</dbReference>
<evidence type="ECO:0000256" key="2">
    <source>
        <dbReference type="ARBA" id="ARBA00029688"/>
    </source>
</evidence>
<dbReference type="OrthoDB" id="21292at2759"/>
<gene>
    <name evidence="4" type="primary">100122352</name>
</gene>
<sequence length="301" mass="32843">MSDEKKVTDQAEDSELNELLDSALKDFDKPAKTAAAQKEDASTTTVATTEEPKEGTTVEEVWTEDFLKQAADQFQRNLEELMQNGGNNDLGESFKKMAQTVAGAMSADSSGGEDSAPVPDFQSAISQALKDLSATSENLQNVPNISEADLAAMFGQASLEDGGSDFLPFMQGMMQSLLSKDVLYPSLKDLVDRYPAWLDEKRSTLPPADLTRYEKQLDLMTKVCHELESEKEDDSEEVKKKRFESTLSLMQEMQGCGQPPDDLITEQQSVLQLDGEGNPTAPPALPGVLPGMDEGQNCVVM</sequence>
<proteinExistence type="inferred from homology"/>
<dbReference type="SMR" id="A0A7M7GCY9"/>
<comment type="similarity">
    <text evidence="1">Belongs to the peroxin-19 family.</text>
</comment>
<dbReference type="GO" id="GO:0045046">
    <property type="term" value="P:protein import into peroxisome membrane"/>
    <property type="evidence" value="ECO:0007669"/>
    <property type="project" value="TreeGrafter"/>
</dbReference>
<dbReference type="KEGG" id="nvi:100122352"/>
<dbReference type="InParanoid" id="A0A7M7GCY9"/>
<protein>
    <recommendedName>
        <fullName evidence="2">Peroxin-19</fullName>
    </recommendedName>
</protein>
<accession>A0A7M7GCY9</accession>
<evidence type="ECO:0000313" key="5">
    <source>
        <dbReference type="Proteomes" id="UP000002358"/>
    </source>
</evidence>
<dbReference type="PANTHER" id="PTHR12774:SF2">
    <property type="entry name" value="PEROXISOMAL BIOGENESIS FACTOR 19"/>
    <property type="match status" value="1"/>
</dbReference>
<dbReference type="AlphaFoldDB" id="A0A7M7GCY9"/>
<dbReference type="OMA" id="YEPMKEM"/>
<dbReference type="FunCoup" id="A0A7M7GCY9">
    <property type="interactions" value="1956"/>
</dbReference>
<dbReference type="Proteomes" id="UP000002358">
    <property type="component" value="Chromosome 1"/>
</dbReference>
<dbReference type="Pfam" id="PF04614">
    <property type="entry name" value="Pex19"/>
    <property type="match status" value="1"/>
</dbReference>
<evidence type="ECO:0000256" key="3">
    <source>
        <dbReference type="SAM" id="MobiDB-lite"/>
    </source>
</evidence>
<feature type="region of interest" description="Disordered" evidence="3">
    <location>
        <begin position="1"/>
        <end position="58"/>
    </location>
</feature>
<feature type="compositionally biased region" description="Basic and acidic residues" evidence="3">
    <location>
        <begin position="23"/>
        <end position="41"/>
    </location>
</feature>
<evidence type="ECO:0000256" key="1">
    <source>
        <dbReference type="ARBA" id="ARBA00006326"/>
    </source>
</evidence>